<comment type="caution">
    <text evidence="1">The sequence shown here is derived from an EMBL/GenBank/DDBJ whole genome shotgun (WGS) entry which is preliminary data.</text>
</comment>
<name>A0ACB9BTC6_9ASTR</name>
<organism evidence="1 2">
    <name type="scientific">Smallanthus sonchifolius</name>
    <dbReference type="NCBI Taxonomy" id="185202"/>
    <lineage>
        <taxon>Eukaryota</taxon>
        <taxon>Viridiplantae</taxon>
        <taxon>Streptophyta</taxon>
        <taxon>Embryophyta</taxon>
        <taxon>Tracheophyta</taxon>
        <taxon>Spermatophyta</taxon>
        <taxon>Magnoliopsida</taxon>
        <taxon>eudicotyledons</taxon>
        <taxon>Gunneridae</taxon>
        <taxon>Pentapetalae</taxon>
        <taxon>asterids</taxon>
        <taxon>campanulids</taxon>
        <taxon>Asterales</taxon>
        <taxon>Asteraceae</taxon>
        <taxon>Asteroideae</taxon>
        <taxon>Heliantheae alliance</taxon>
        <taxon>Millerieae</taxon>
        <taxon>Smallanthus</taxon>
    </lineage>
</organism>
<dbReference type="EMBL" id="CM042039">
    <property type="protein sequence ID" value="KAI3725297.1"/>
    <property type="molecule type" value="Genomic_DNA"/>
</dbReference>
<reference evidence="1 2" key="2">
    <citation type="journal article" date="2022" name="Mol. Ecol. Resour.">
        <title>The genomes of chicory, endive, great burdock and yacon provide insights into Asteraceae paleo-polyploidization history and plant inulin production.</title>
        <authorList>
            <person name="Fan W."/>
            <person name="Wang S."/>
            <person name="Wang H."/>
            <person name="Wang A."/>
            <person name="Jiang F."/>
            <person name="Liu H."/>
            <person name="Zhao H."/>
            <person name="Xu D."/>
            <person name="Zhang Y."/>
        </authorList>
    </citation>
    <scope>NUCLEOTIDE SEQUENCE [LARGE SCALE GENOMIC DNA]</scope>
    <source>
        <strain evidence="2">cv. Yunnan</strain>
        <tissue evidence="1">Leaves</tissue>
    </source>
</reference>
<proteinExistence type="predicted"/>
<sequence length="304" mass="33540">MPRKKEPPPKPTRTIPTRSAMRDQSRSSLDEGDSVIPNQPPVDLGAVRTVEENPRVSQIVHGEENPTPIVCMEQLGLDVSEDGSSTGACGINKEISSVPSKQDQDVRVSEVTPTVVCSSPESIPGNRSVDKAVVGQPLLPTQVSTKQNVIMSKEGDQSHVIKATVIHGKLDISLHQNVEAMHNLNLITIGHGVTQLIEQEVEVNQHVTDDILSGSLGLDKDVHVHDTFKVDEDVVVNDTSEYMHVQQILNERVMWVSTSPEIHNVNREEPASDTKHEKNMNGHGQKQKDEVQQNKKKGKYRSNH</sequence>
<protein>
    <submittedName>
        <fullName evidence="1">Uncharacterized protein</fullName>
    </submittedName>
</protein>
<evidence type="ECO:0000313" key="1">
    <source>
        <dbReference type="EMBL" id="KAI3725297.1"/>
    </source>
</evidence>
<accession>A0ACB9BTC6</accession>
<reference evidence="2" key="1">
    <citation type="journal article" date="2022" name="Mol. Ecol. Resour.">
        <title>The genomes of chicory, endive, great burdock and yacon provide insights into Asteraceae palaeo-polyploidization history and plant inulin production.</title>
        <authorList>
            <person name="Fan W."/>
            <person name="Wang S."/>
            <person name="Wang H."/>
            <person name="Wang A."/>
            <person name="Jiang F."/>
            <person name="Liu H."/>
            <person name="Zhao H."/>
            <person name="Xu D."/>
            <person name="Zhang Y."/>
        </authorList>
    </citation>
    <scope>NUCLEOTIDE SEQUENCE [LARGE SCALE GENOMIC DNA]</scope>
    <source>
        <strain evidence="2">cv. Yunnan</strain>
    </source>
</reference>
<evidence type="ECO:0000313" key="2">
    <source>
        <dbReference type="Proteomes" id="UP001056120"/>
    </source>
</evidence>
<keyword evidence="2" id="KW-1185">Reference proteome</keyword>
<dbReference type="Proteomes" id="UP001056120">
    <property type="component" value="Linkage Group LG22"/>
</dbReference>
<gene>
    <name evidence="1" type="ORF">L1987_65080</name>
</gene>